<organism evidence="2 3">
    <name type="scientific">Polyplax serrata</name>
    <name type="common">Common mouse louse</name>
    <dbReference type="NCBI Taxonomy" id="468196"/>
    <lineage>
        <taxon>Eukaryota</taxon>
        <taxon>Metazoa</taxon>
        <taxon>Ecdysozoa</taxon>
        <taxon>Arthropoda</taxon>
        <taxon>Hexapoda</taxon>
        <taxon>Insecta</taxon>
        <taxon>Pterygota</taxon>
        <taxon>Neoptera</taxon>
        <taxon>Paraneoptera</taxon>
        <taxon>Psocodea</taxon>
        <taxon>Troctomorpha</taxon>
        <taxon>Phthiraptera</taxon>
        <taxon>Anoplura</taxon>
        <taxon>Polyplacidae</taxon>
        <taxon>Polyplax</taxon>
    </lineage>
</organism>
<dbReference type="PANTHER" id="PTHR12307:SF48">
    <property type="entry name" value="PROTEIN PHOSPHATASE 1 REGULATORY SUBUNIT"/>
    <property type="match status" value="1"/>
</dbReference>
<dbReference type="GO" id="GO:2001069">
    <property type="term" value="F:glycogen binding"/>
    <property type="evidence" value="ECO:0007669"/>
    <property type="project" value="TreeGrafter"/>
</dbReference>
<dbReference type="GO" id="GO:0008157">
    <property type="term" value="F:protein phosphatase 1 binding"/>
    <property type="evidence" value="ECO:0007669"/>
    <property type="project" value="TreeGrafter"/>
</dbReference>
<proteinExistence type="predicted"/>
<dbReference type="InterPro" id="IPR038175">
    <property type="entry name" value="CBM21_dom_sf"/>
</dbReference>
<dbReference type="PANTHER" id="PTHR12307">
    <property type="entry name" value="PROTEIN PHOSPHATASE 1 REGULATORY SUBUNIT"/>
    <property type="match status" value="1"/>
</dbReference>
<sequence>MPADIDILVAGSSSIGYTPSYRFKNEIHDYDASSDILNSSIASSAFGSSSSTLDFPSLTSSSTSNSYLGTSPQIFSNSPPTHFTFHGRCSSPTLRTVPTASVSLSRNLSQLRLATSDGQQMPVAVPRRPCLVVRYDVLDLPSTTKNKKRVVFADDRGFPLALIRTMSEPSNVPPQLLNAQLFTKLNQVPNSESAVEPWEVTFPQPASDYLDFRRRLDINNVCLENVIVKENEQLVVGTVKVRNLDFHKEVFVRATSDGWKTQEDAFCLYVPNSPPSHGLTVLYDTFSFRLTLPPKSSKIEFCVCFKCSGTDFWDNNYGKNYVLKKESSIKRNDSSGNKVINPSVKSNTQLESWSEFASWNHLNINTPYW</sequence>
<evidence type="ECO:0000259" key="1">
    <source>
        <dbReference type="PROSITE" id="PS51159"/>
    </source>
</evidence>
<evidence type="ECO:0000313" key="3">
    <source>
        <dbReference type="Proteomes" id="UP001372834"/>
    </source>
</evidence>
<protein>
    <recommendedName>
        <fullName evidence="1">CBM21 domain-containing protein</fullName>
    </recommendedName>
</protein>
<dbReference type="AlphaFoldDB" id="A0AAN8PLA1"/>
<dbReference type="InterPro" id="IPR005036">
    <property type="entry name" value="CBM21_dom"/>
</dbReference>
<dbReference type="Pfam" id="PF03370">
    <property type="entry name" value="CBM_21"/>
    <property type="match status" value="1"/>
</dbReference>
<feature type="domain" description="CBM21" evidence="1">
    <location>
        <begin position="213"/>
        <end position="324"/>
    </location>
</feature>
<dbReference type="Proteomes" id="UP001372834">
    <property type="component" value="Unassembled WGS sequence"/>
</dbReference>
<dbReference type="GO" id="GO:0000164">
    <property type="term" value="C:protein phosphatase type 1 complex"/>
    <property type="evidence" value="ECO:0007669"/>
    <property type="project" value="TreeGrafter"/>
</dbReference>
<name>A0AAN8PLA1_POLSC</name>
<dbReference type="InterPro" id="IPR050782">
    <property type="entry name" value="PP1_regulatory_subunit_3"/>
</dbReference>
<dbReference type="GO" id="GO:0005979">
    <property type="term" value="P:regulation of glycogen biosynthetic process"/>
    <property type="evidence" value="ECO:0007669"/>
    <property type="project" value="TreeGrafter"/>
</dbReference>
<accession>A0AAN8PLA1</accession>
<reference evidence="2 3" key="1">
    <citation type="submission" date="2023-10" db="EMBL/GenBank/DDBJ databases">
        <title>Genomes of two closely related lineages of the louse Polyplax serrata with different host specificities.</title>
        <authorList>
            <person name="Martinu J."/>
            <person name="Tarabai H."/>
            <person name="Stefka J."/>
            <person name="Hypsa V."/>
        </authorList>
    </citation>
    <scope>NUCLEOTIDE SEQUENCE [LARGE SCALE GENOMIC DNA]</scope>
    <source>
        <strain evidence="2">HR10_N</strain>
    </source>
</reference>
<comment type="caution">
    <text evidence="2">The sequence shown here is derived from an EMBL/GenBank/DDBJ whole genome shotgun (WGS) entry which is preliminary data.</text>
</comment>
<dbReference type="Gene3D" id="2.60.40.2440">
    <property type="entry name" value="Carbohydrate binding type-21 domain"/>
    <property type="match status" value="1"/>
</dbReference>
<dbReference type="EMBL" id="JAWJWE010000003">
    <property type="protein sequence ID" value="KAK6638652.1"/>
    <property type="molecule type" value="Genomic_DNA"/>
</dbReference>
<evidence type="ECO:0000313" key="2">
    <source>
        <dbReference type="EMBL" id="KAK6638652.1"/>
    </source>
</evidence>
<gene>
    <name evidence="2" type="ORF">RUM43_006919</name>
</gene>
<dbReference type="PROSITE" id="PS51159">
    <property type="entry name" value="CBM21"/>
    <property type="match status" value="1"/>
</dbReference>